<dbReference type="Proteomes" id="UP000019149">
    <property type="component" value="Unassembled WGS sequence"/>
</dbReference>
<dbReference type="GeneID" id="36342401"/>
<reference evidence="1 2" key="1">
    <citation type="journal article" date="2013" name="Nat. Genet.">
        <title>The genome of the hydatid tapeworm Echinococcus granulosus.</title>
        <authorList>
            <person name="Zheng H."/>
            <person name="Zhang W."/>
            <person name="Zhang L."/>
            <person name="Zhang Z."/>
            <person name="Li J."/>
            <person name="Lu G."/>
            <person name="Zhu Y."/>
            <person name="Wang Y."/>
            <person name="Huang Y."/>
            <person name="Liu J."/>
            <person name="Kang H."/>
            <person name="Chen J."/>
            <person name="Wang L."/>
            <person name="Chen A."/>
            <person name="Yu S."/>
            <person name="Gao Z."/>
            <person name="Jin L."/>
            <person name="Gu W."/>
            <person name="Wang Z."/>
            <person name="Zhao L."/>
            <person name="Shi B."/>
            <person name="Wen H."/>
            <person name="Lin R."/>
            <person name="Jones M.K."/>
            <person name="Brejova B."/>
            <person name="Vinar T."/>
            <person name="Zhao G."/>
            <person name="McManus D.P."/>
            <person name="Chen Z."/>
            <person name="Zhou Y."/>
            <person name="Wang S."/>
        </authorList>
    </citation>
    <scope>NUCLEOTIDE SEQUENCE [LARGE SCALE GENOMIC DNA]</scope>
</reference>
<gene>
    <name evidence="1" type="ORF">EGR_06686</name>
</gene>
<evidence type="ECO:0000313" key="2">
    <source>
        <dbReference type="Proteomes" id="UP000019149"/>
    </source>
</evidence>
<dbReference type="EMBL" id="APAU02000061">
    <property type="protein sequence ID" value="EUB58505.1"/>
    <property type="molecule type" value="Genomic_DNA"/>
</dbReference>
<dbReference type="AlphaFoldDB" id="W6UBM5"/>
<evidence type="ECO:0000313" key="1">
    <source>
        <dbReference type="EMBL" id="EUB58505.1"/>
    </source>
</evidence>
<sequence length="38" mass="4370">MQKGDGSSERVTKYISTNTYSAETEDVMKQRIDEWLDG</sequence>
<accession>W6UBM5</accession>
<dbReference type="KEGG" id="egl:EGR_06686"/>
<dbReference type="RefSeq" id="XP_024349701.1">
    <property type="nucleotide sequence ID" value="XM_024495935.1"/>
</dbReference>
<keyword evidence="2" id="KW-1185">Reference proteome</keyword>
<dbReference type="CTD" id="36342401"/>
<comment type="caution">
    <text evidence="1">The sequence shown here is derived from an EMBL/GenBank/DDBJ whole genome shotgun (WGS) entry which is preliminary data.</text>
</comment>
<organism evidence="1 2">
    <name type="scientific">Echinococcus granulosus</name>
    <name type="common">Hydatid tapeworm</name>
    <dbReference type="NCBI Taxonomy" id="6210"/>
    <lineage>
        <taxon>Eukaryota</taxon>
        <taxon>Metazoa</taxon>
        <taxon>Spiralia</taxon>
        <taxon>Lophotrochozoa</taxon>
        <taxon>Platyhelminthes</taxon>
        <taxon>Cestoda</taxon>
        <taxon>Eucestoda</taxon>
        <taxon>Cyclophyllidea</taxon>
        <taxon>Taeniidae</taxon>
        <taxon>Echinococcus</taxon>
        <taxon>Echinococcus granulosus group</taxon>
    </lineage>
</organism>
<protein>
    <submittedName>
        <fullName evidence="1">Uncharacterized protein</fullName>
    </submittedName>
</protein>
<proteinExistence type="predicted"/>
<name>W6UBM5_ECHGR</name>